<dbReference type="GO" id="GO:0005886">
    <property type="term" value="C:plasma membrane"/>
    <property type="evidence" value="ECO:0007669"/>
    <property type="project" value="TreeGrafter"/>
</dbReference>
<evidence type="ECO:0000313" key="7">
    <source>
        <dbReference type="Proteomes" id="UP000694389"/>
    </source>
</evidence>
<feature type="domain" description="MHD" evidence="5">
    <location>
        <begin position="429"/>
        <end position="696"/>
    </location>
</feature>
<evidence type="ECO:0000256" key="4">
    <source>
        <dbReference type="SAM" id="MobiDB-lite"/>
    </source>
</evidence>
<dbReference type="GO" id="GO:0072583">
    <property type="term" value="P:clathrin-dependent endocytosis"/>
    <property type="evidence" value="ECO:0007669"/>
    <property type="project" value="TreeGrafter"/>
</dbReference>
<dbReference type="CDD" id="cd09268">
    <property type="entry name" value="FCHo1_MHD"/>
    <property type="match status" value="1"/>
</dbReference>
<gene>
    <name evidence="6" type="primary">fcho1</name>
</gene>
<evidence type="ECO:0000256" key="1">
    <source>
        <dbReference type="ARBA" id="ARBA00004283"/>
    </source>
</evidence>
<dbReference type="Ensembl" id="ENSDLAT00005065851.2">
    <property type="protein sequence ID" value="ENSDLAP00005062210.2"/>
    <property type="gene ID" value="ENSDLAG00005025925.2"/>
</dbReference>
<dbReference type="Gene3D" id="2.60.40.1170">
    <property type="entry name" value="Mu homology domain, subdomain B"/>
    <property type="match status" value="2"/>
</dbReference>
<reference evidence="6" key="2">
    <citation type="submission" date="2025-09" db="UniProtKB">
        <authorList>
            <consortium name="Ensembl"/>
        </authorList>
    </citation>
    <scope>IDENTIFICATION</scope>
</reference>
<feature type="compositionally biased region" description="Polar residues" evidence="4">
    <location>
        <begin position="297"/>
        <end position="316"/>
    </location>
</feature>
<dbReference type="SUPFAM" id="SSF49447">
    <property type="entry name" value="Second domain of Mu2 adaptin subunit (ap50) of ap2 adaptor"/>
    <property type="match status" value="1"/>
</dbReference>
<feature type="region of interest" description="Disordered" evidence="4">
    <location>
        <begin position="280"/>
        <end position="318"/>
    </location>
</feature>
<dbReference type="GO" id="GO:0005905">
    <property type="term" value="C:clathrin-coated pit"/>
    <property type="evidence" value="ECO:0007669"/>
    <property type="project" value="UniProtKB-SubCell"/>
</dbReference>
<dbReference type="Proteomes" id="UP000694389">
    <property type="component" value="Unassembled WGS sequence"/>
</dbReference>
<dbReference type="InterPro" id="IPR028565">
    <property type="entry name" value="MHD"/>
</dbReference>
<evidence type="ECO:0000256" key="2">
    <source>
        <dbReference type="ARBA" id="ARBA00022583"/>
    </source>
</evidence>
<evidence type="ECO:0000313" key="6">
    <source>
        <dbReference type="Ensembl" id="ENSDLAP00005062210.2"/>
    </source>
</evidence>
<dbReference type="Gene3D" id="1.20.1270.60">
    <property type="entry name" value="Arfaptin homology (AH) domain/BAR domain"/>
    <property type="match status" value="1"/>
</dbReference>
<dbReference type="InterPro" id="IPR027267">
    <property type="entry name" value="AH/BAR_dom_sf"/>
</dbReference>
<dbReference type="PANTHER" id="PTHR23065:SF6">
    <property type="entry name" value="F-BAR DOMAIN ONLY PROTEIN 1"/>
    <property type="match status" value="1"/>
</dbReference>
<dbReference type="Pfam" id="PF10291">
    <property type="entry name" value="muHD"/>
    <property type="match status" value="1"/>
</dbReference>
<dbReference type="SUPFAM" id="SSF103657">
    <property type="entry name" value="BAR/IMD domain-like"/>
    <property type="match status" value="1"/>
</dbReference>
<dbReference type="PANTHER" id="PTHR23065">
    <property type="entry name" value="PROLINE-SERINE-THREONINE PHOSPHATASE INTERACTING PROTEIN 1"/>
    <property type="match status" value="1"/>
</dbReference>
<keyword evidence="2" id="KW-0254">Endocytosis</keyword>
<accession>A0A8C4IV02</accession>
<dbReference type="GeneTree" id="ENSGT00940000160489"/>
<feature type="region of interest" description="Disordered" evidence="4">
    <location>
        <begin position="335"/>
        <end position="386"/>
    </location>
</feature>
<dbReference type="Pfam" id="PF00611">
    <property type="entry name" value="FCH"/>
    <property type="match status" value="1"/>
</dbReference>
<keyword evidence="3" id="KW-0168">Coated pit</keyword>
<evidence type="ECO:0000259" key="5">
    <source>
        <dbReference type="PROSITE" id="PS51072"/>
    </source>
</evidence>
<comment type="subcellular location">
    <subcellularLocation>
        <location evidence="1">Membrane</location>
        <location evidence="1">Clathrin-coated pit</location>
        <topology evidence="1">Peripheral membrane protein</topology>
        <orientation evidence="1">Cytoplasmic side</orientation>
    </subcellularLocation>
</comment>
<protein>
    <submittedName>
        <fullName evidence="6">FCH and mu domain containing endocytic adaptor 1</fullName>
    </submittedName>
</protein>
<dbReference type="PROSITE" id="PS51072">
    <property type="entry name" value="MHD"/>
    <property type="match status" value="1"/>
</dbReference>
<dbReference type="InterPro" id="IPR036168">
    <property type="entry name" value="AP2_Mu_C_sf"/>
</dbReference>
<dbReference type="GO" id="GO:0030136">
    <property type="term" value="C:clathrin-coated vesicle"/>
    <property type="evidence" value="ECO:0007669"/>
    <property type="project" value="TreeGrafter"/>
</dbReference>
<dbReference type="GO" id="GO:0048268">
    <property type="term" value="P:clathrin coat assembly"/>
    <property type="evidence" value="ECO:0007669"/>
    <property type="project" value="TreeGrafter"/>
</dbReference>
<proteinExistence type="predicted"/>
<organism evidence="6 7">
    <name type="scientific">Dicentrarchus labrax</name>
    <name type="common">European seabass</name>
    <name type="synonym">Morone labrax</name>
    <dbReference type="NCBI Taxonomy" id="13489"/>
    <lineage>
        <taxon>Eukaryota</taxon>
        <taxon>Metazoa</taxon>
        <taxon>Chordata</taxon>
        <taxon>Craniata</taxon>
        <taxon>Vertebrata</taxon>
        <taxon>Euteleostomi</taxon>
        <taxon>Actinopterygii</taxon>
        <taxon>Neopterygii</taxon>
        <taxon>Teleostei</taxon>
        <taxon>Neoteleostei</taxon>
        <taxon>Acanthomorphata</taxon>
        <taxon>Eupercaria</taxon>
        <taxon>Moronidae</taxon>
        <taxon>Dicentrarchus</taxon>
    </lineage>
</organism>
<name>A0A8C4IV02_DICLA</name>
<sequence>MKHGQLATKELAEFVRESAAVEETYSKSMSKLAKMASNGSPQGTFAPMWDVFRVSSDKLALCHLELMKKMNDLIRDINKYGDEQVKVHRKTKEEMVGTVEAVQAVQVQSGHLQKSKEGYHAKCLELDRLRKEGAPQKELEKAELKSKKAAESFALCIEKYNRVGGEFEQKMSESAQVSSDCSWVHEEFKQNVENIGIDNLVQKFAEQKGTGKDRPALVGFEEYMTALAPEGGKKSRKENNFYSSDSDFDDEEPKKFHIQIRPVASSNRSNSAATEKELKATVGALTLPPNRGVRSAVGSTNSNRLGLDANSSSLPSAQPKKELIHWNSLHNPFTEGVSGVLSSSKTQEGGGKGDGGGGERRKHRSSESEPRRNAPPLTRHSGPQEDLCFSTDKDQDCLDLNTQIPCAVGSHKVHLSRGPSPISLSTQEAWPVAAAITEYINAYFKGGQHHRCLVKITGDLTMSFPAGITRIFTANPNVPVLSFRLVNISKIDHFLPNQKLLYSDPSQSDPDTRDFWFNMQALQLYLQREAELNPQASYYNVGLLKYQVSSQDPGRAPLLLSAECQRSGTVTRVSLDYHCCPATAPSTQLTAVQVLLPLDHTATDLQCQPPASWNAEERRLLWKLPNLSPTNHSKGSGTLCASWQCLEVPRGPPPSLAVQFVGSGASLSGMDVELVGSRYRMSLVKKRFATGNAANTCVCFLTLAENGLFGGGSSLINI</sequence>
<reference evidence="6" key="1">
    <citation type="submission" date="2025-08" db="UniProtKB">
        <authorList>
            <consortium name="Ensembl"/>
        </authorList>
    </citation>
    <scope>IDENTIFICATION</scope>
</reference>
<keyword evidence="7" id="KW-1185">Reference proteome</keyword>
<dbReference type="InterPro" id="IPR018808">
    <property type="entry name" value="Muniscin_C"/>
</dbReference>
<keyword evidence="3" id="KW-0472">Membrane</keyword>
<dbReference type="InterPro" id="IPR001060">
    <property type="entry name" value="FCH_dom"/>
</dbReference>
<feature type="region of interest" description="Disordered" evidence="4">
    <location>
        <begin position="230"/>
        <end position="253"/>
    </location>
</feature>
<dbReference type="AlphaFoldDB" id="A0A8C4IV02"/>
<evidence type="ECO:0000256" key="3">
    <source>
        <dbReference type="ARBA" id="ARBA00023176"/>
    </source>
</evidence>